<dbReference type="GO" id="GO:0016840">
    <property type="term" value="F:carbon-nitrogen lyase activity"/>
    <property type="evidence" value="ECO:0007669"/>
    <property type="project" value="UniProtKB-UniRule"/>
</dbReference>
<evidence type="ECO:0000256" key="8">
    <source>
        <dbReference type="HAMAP-Rule" id="MF_00917"/>
    </source>
</evidence>
<keyword evidence="2 8" id="KW-0949">S-adenosyl-L-methionine</keyword>
<evidence type="ECO:0000256" key="1">
    <source>
        <dbReference type="ARBA" id="ARBA00022485"/>
    </source>
</evidence>
<keyword evidence="4 8" id="KW-0460">Magnesium</keyword>
<evidence type="ECO:0000313" key="10">
    <source>
        <dbReference type="EMBL" id="OPA74281.1"/>
    </source>
</evidence>
<keyword evidence="7 8" id="KW-0456">Lyase</keyword>
<dbReference type="PIRSF" id="PIRSF000370">
    <property type="entry name" value="QueE"/>
    <property type="match status" value="1"/>
</dbReference>
<protein>
    <recommendedName>
        <fullName evidence="8">7-carboxy-7-deazaguanine synthase</fullName>
        <shortName evidence="8">CDG synthase</shortName>
        <ecNumber evidence="8">4.3.99.3</ecNumber>
    </recommendedName>
    <alternativeName>
        <fullName evidence="8">Queuosine biosynthesis protein QueE</fullName>
    </alternativeName>
</protein>
<dbReference type="UniPathway" id="UPA00391"/>
<dbReference type="OrthoDB" id="9792276at2"/>
<feature type="binding site" evidence="8">
    <location>
        <position position="35"/>
    </location>
    <ligand>
        <name>substrate</name>
    </ligand>
</feature>
<accession>A0A1T2X308</accession>
<dbReference type="STRING" id="1324314.BVG16_24455"/>
<keyword evidence="11" id="KW-1185">Reference proteome</keyword>
<comment type="function">
    <text evidence="8">Catalyzes the complex heterocyclic radical-mediated conversion of 6-carboxy-5,6,7,8-tetrahydropterin (CPH4) to 7-carboxy-7-deazaguanine (CDG), a step common to the biosynthetic pathways of all 7-deazapurine-containing compounds.</text>
</comment>
<dbReference type="GO" id="GO:0008616">
    <property type="term" value="P:tRNA queuosine(34) biosynthetic process"/>
    <property type="evidence" value="ECO:0007669"/>
    <property type="project" value="UniProtKB-UniRule"/>
</dbReference>
<dbReference type="SFLD" id="SFLDF00300">
    <property type="entry name" value="7-carboxy-7-deazaguanine_synth"/>
    <property type="match status" value="1"/>
</dbReference>
<feature type="binding site" evidence="8">
    <location>
        <position position="46"/>
    </location>
    <ligand>
        <name>[4Fe-4S] cluster</name>
        <dbReference type="ChEBI" id="CHEBI:49883"/>
        <note>4Fe-4S-S-AdoMet</note>
    </ligand>
</feature>
<dbReference type="GO" id="GO:0051539">
    <property type="term" value="F:4 iron, 4 sulfur cluster binding"/>
    <property type="evidence" value="ECO:0007669"/>
    <property type="project" value="UniProtKB-UniRule"/>
</dbReference>
<dbReference type="Pfam" id="PF04055">
    <property type="entry name" value="Radical_SAM"/>
    <property type="match status" value="1"/>
</dbReference>
<evidence type="ECO:0000259" key="9">
    <source>
        <dbReference type="PROSITE" id="PS51918"/>
    </source>
</evidence>
<keyword evidence="8" id="KW-0671">Queuosine biosynthesis</keyword>
<dbReference type="EMBL" id="MSZX01000011">
    <property type="protein sequence ID" value="OPA74281.1"/>
    <property type="molecule type" value="Genomic_DNA"/>
</dbReference>
<dbReference type="GO" id="GO:1904047">
    <property type="term" value="F:S-adenosyl-L-methionine binding"/>
    <property type="evidence" value="ECO:0007669"/>
    <property type="project" value="UniProtKB-UniRule"/>
</dbReference>
<proteinExistence type="inferred from homology"/>
<comment type="cofactor">
    <cofactor evidence="8">
        <name>[4Fe-4S] cluster</name>
        <dbReference type="ChEBI" id="CHEBI:49883"/>
    </cofactor>
    <text evidence="8">Binds 1 [4Fe-4S] cluster. The cluster is coordinated with 3 cysteines and an exchangeable S-adenosyl-L-methionine.</text>
</comment>
<dbReference type="SFLD" id="SFLDS00029">
    <property type="entry name" value="Radical_SAM"/>
    <property type="match status" value="1"/>
</dbReference>
<dbReference type="InterPro" id="IPR017742">
    <property type="entry name" value="Deazaguanine_synth"/>
</dbReference>
<feature type="binding site" evidence="8">
    <location>
        <position position="48"/>
    </location>
    <ligand>
        <name>Mg(2+)</name>
        <dbReference type="ChEBI" id="CHEBI:18420"/>
    </ligand>
</feature>
<dbReference type="PANTHER" id="PTHR42836:SF1">
    <property type="entry name" value="7-CARBOXY-7-DEAZAGUANINE SYNTHASE"/>
    <property type="match status" value="1"/>
</dbReference>
<feature type="binding site" evidence="8">
    <location>
        <begin position="45"/>
        <end position="47"/>
    </location>
    <ligand>
        <name>S-adenosyl-L-methionine</name>
        <dbReference type="ChEBI" id="CHEBI:59789"/>
    </ligand>
</feature>
<dbReference type="PROSITE" id="PS51918">
    <property type="entry name" value="RADICAL_SAM"/>
    <property type="match status" value="1"/>
</dbReference>
<dbReference type="Gene3D" id="3.20.20.70">
    <property type="entry name" value="Aldolase class I"/>
    <property type="match status" value="1"/>
</dbReference>
<feature type="binding site" evidence="8">
    <location>
        <begin position="132"/>
        <end position="134"/>
    </location>
    <ligand>
        <name>S-adenosyl-L-methionine</name>
        <dbReference type="ChEBI" id="CHEBI:59789"/>
    </ligand>
</feature>
<dbReference type="RefSeq" id="WP_078501827.1">
    <property type="nucleotide sequence ID" value="NZ_MSZX01000011.1"/>
</dbReference>
<comment type="pathway">
    <text evidence="8">Purine metabolism; 7-cyano-7-deazaguanine biosynthesis.</text>
</comment>
<dbReference type="EC" id="4.3.99.3" evidence="8"/>
<evidence type="ECO:0000256" key="5">
    <source>
        <dbReference type="ARBA" id="ARBA00023004"/>
    </source>
</evidence>
<evidence type="ECO:0000256" key="2">
    <source>
        <dbReference type="ARBA" id="ARBA00022691"/>
    </source>
</evidence>
<feature type="binding site" evidence="8">
    <location>
        <begin position="20"/>
        <end position="22"/>
    </location>
    <ligand>
        <name>substrate</name>
    </ligand>
</feature>
<evidence type="ECO:0000256" key="6">
    <source>
        <dbReference type="ARBA" id="ARBA00023014"/>
    </source>
</evidence>
<comment type="cofactor">
    <cofactor evidence="8">
        <name>S-adenosyl-L-methionine</name>
        <dbReference type="ChEBI" id="CHEBI:59789"/>
    </cofactor>
    <text evidence="8">Binds 1 S-adenosyl-L-methionine per subunit.</text>
</comment>
<comment type="caution">
    <text evidence="10">The sequence shown here is derived from an EMBL/GenBank/DDBJ whole genome shotgun (WGS) entry which is preliminary data.</text>
</comment>
<evidence type="ECO:0000256" key="7">
    <source>
        <dbReference type="ARBA" id="ARBA00023239"/>
    </source>
</evidence>
<keyword evidence="3 8" id="KW-0479">Metal-binding</keyword>
<dbReference type="InterPro" id="IPR007197">
    <property type="entry name" value="rSAM"/>
</dbReference>
<dbReference type="InterPro" id="IPR058240">
    <property type="entry name" value="rSAM_sf"/>
</dbReference>
<dbReference type="AlphaFoldDB" id="A0A1T2X308"/>
<dbReference type="Proteomes" id="UP000190188">
    <property type="component" value="Unassembled WGS sequence"/>
</dbReference>
<organism evidence="10 11">
    <name type="scientific">Paenibacillus selenitireducens</name>
    <dbReference type="NCBI Taxonomy" id="1324314"/>
    <lineage>
        <taxon>Bacteria</taxon>
        <taxon>Bacillati</taxon>
        <taxon>Bacillota</taxon>
        <taxon>Bacilli</taxon>
        <taxon>Bacillales</taxon>
        <taxon>Paenibacillaceae</taxon>
        <taxon>Paenibacillus</taxon>
    </lineage>
</organism>
<keyword evidence="5 8" id="KW-0408">Iron</keyword>
<keyword evidence="1 8" id="KW-0004">4Fe-4S</keyword>
<comment type="cofactor">
    <cofactor evidence="8">
        <name>Mg(2+)</name>
        <dbReference type="ChEBI" id="CHEBI:18420"/>
    </cofactor>
</comment>
<feature type="binding site" evidence="8">
    <location>
        <position position="88"/>
    </location>
    <ligand>
        <name>S-adenosyl-L-methionine</name>
        <dbReference type="ChEBI" id="CHEBI:59789"/>
    </ligand>
</feature>
<gene>
    <name evidence="8" type="primary">queE</name>
    <name evidence="10" type="ORF">BVG16_24455</name>
</gene>
<feature type="domain" description="Radical SAM core" evidence="9">
    <location>
        <begin position="26"/>
        <end position="244"/>
    </location>
</feature>
<evidence type="ECO:0000256" key="4">
    <source>
        <dbReference type="ARBA" id="ARBA00022842"/>
    </source>
</evidence>
<dbReference type="HAMAP" id="MF_00917">
    <property type="entry name" value="QueE"/>
    <property type="match status" value="1"/>
</dbReference>
<comment type="similarity">
    <text evidence="8">Belongs to the radical SAM superfamily. 7-carboxy-7-deazaguanine synthase family.</text>
</comment>
<feature type="binding site" evidence="8">
    <location>
        <position position="86"/>
    </location>
    <ligand>
        <name>substrate</name>
    </ligand>
</feature>
<dbReference type="PANTHER" id="PTHR42836">
    <property type="entry name" value="7-CARBOXY-7-DEAZAGUANINE SYNTHASE"/>
    <property type="match status" value="1"/>
</dbReference>
<evidence type="ECO:0000313" key="11">
    <source>
        <dbReference type="Proteomes" id="UP000190188"/>
    </source>
</evidence>
<comment type="catalytic activity">
    <reaction evidence="8">
        <text>6-carboxy-5,6,7,8-tetrahydropterin + H(+) = 7-carboxy-7-carbaguanine + NH4(+)</text>
        <dbReference type="Rhea" id="RHEA:27974"/>
        <dbReference type="ChEBI" id="CHEBI:15378"/>
        <dbReference type="ChEBI" id="CHEBI:28938"/>
        <dbReference type="ChEBI" id="CHEBI:61032"/>
        <dbReference type="ChEBI" id="CHEBI:61036"/>
        <dbReference type="EC" id="4.3.99.3"/>
    </reaction>
</comment>
<comment type="subunit">
    <text evidence="8">Homodimer.</text>
</comment>
<name>A0A1T2X308_9BACL</name>
<evidence type="ECO:0000256" key="3">
    <source>
        <dbReference type="ARBA" id="ARBA00022723"/>
    </source>
</evidence>
<feature type="binding site" evidence="8">
    <location>
        <position position="43"/>
    </location>
    <ligand>
        <name>[4Fe-4S] cluster</name>
        <dbReference type="ChEBI" id="CHEBI:49883"/>
        <note>4Fe-4S-S-AdoMet</note>
    </ligand>
</feature>
<dbReference type="NCBIfam" id="TIGR03365">
    <property type="entry name" value="Bsubt_queE"/>
    <property type="match status" value="1"/>
</dbReference>
<dbReference type="GO" id="GO:0000287">
    <property type="term" value="F:magnesium ion binding"/>
    <property type="evidence" value="ECO:0007669"/>
    <property type="project" value="UniProtKB-UniRule"/>
</dbReference>
<dbReference type="InterPro" id="IPR024924">
    <property type="entry name" value="7-CO-7-deazaguanine_synth-like"/>
</dbReference>
<dbReference type="SUPFAM" id="SSF102114">
    <property type="entry name" value="Radical SAM enzymes"/>
    <property type="match status" value="1"/>
</dbReference>
<comment type="caution">
    <text evidence="8">Lacks conserved residue(s) required for the propagation of feature annotation.</text>
</comment>
<keyword evidence="6 8" id="KW-0411">Iron-sulfur</keyword>
<sequence>MMRDASQREIPVLEIFGPTVQGEGMVIGQKTMFVRTAGCDYHCDWCDSAFTWDGSGKDAIRHMHADEIWNELHDIGGNRFSHVTLSGGNPALLPSLGQLVDLLHRQGMTLAVETQGSRWQDWLARVEQVTLSPKPPSSGMSTDWSRLDDIVEKLSKRPVEYAMSLKVVIFDLTDLNYAKEVHSRYPRIPLYLQVGNPDVQRMDIANHASDLLLRYEQLIELVMASSELKDVRVLPQLHSLVWGNKRGV</sequence>
<reference evidence="10 11" key="1">
    <citation type="submission" date="2017-01" db="EMBL/GenBank/DDBJ databases">
        <title>Genome analysis of Paenibacillus selenitrireducens ES3-24.</title>
        <authorList>
            <person name="Xu D."/>
            <person name="Yao R."/>
            <person name="Zheng S."/>
        </authorList>
    </citation>
    <scope>NUCLEOTIDE SEQUENCE [LARGE SCALE GENOMIC DNA]</scope>
    <source>
        <strain evidence="10 11">ES3-24</strain>
    </source>
</reference>
<feature type="binding site" evidence="8">
    <location>
        <position position="39"/>
    </location>
    <ligand>
        <name>[4Fe-4S] cluster</name>
        <dbReference type="ChEBI" id="CHEBI:49883"/>
        <note>4Fe-4S-S-AdoMet</note>
    </ligand>
</feature>
<dbReference type="InterPro" id="IPR013785">
    <property type="entry name" value="Aldolase_TIM"/>
</dbReference>